<feature type="coiled-coil region" evidence="1">
    <location>
        <begin position="198"/>
        <end position="239"/>
    </location>
</feature>
<dbReference type="PANTHER" id="PTHR37329:SF1">
    <property type="entry name" value="KINETOCHORE PROTEIN SOS7"/>
    <property type="match status" value="1"/>
</dbReference>
<dbReference type="AlphaFoldDB" id="A0A5C3M1G9"/>
<keyword evidence="1" id="KW-0175">Coiled coil</keyword>
<protein>
    <recommendedName>
        <fullName evidence="2">Kinetochore protein Sos7 coiled-coil domain-containing protein</fullName>
    </recommendedName>
</protein>
<name>A0A5C3M1G9_9AGAR</name>
<dbReference type="Proteomes" id="UP000308652">
    <property type="component" value="Unassembled WGS sequence"/>
</dbReference>
<proteinExistence type="predicted"/>
<dbReference type="STRING" id="68775.A0A5C3M1G9"/>
<sequence>MASRPSLEIVEQDKNLQAARAFHEQFENANLQLVKNVSDFNSHRLDEDEDFDMGEDREDRENRDPAIVAIDVAAQISFLRKLKFQYLEQNAKDKYVKSIVSDIDDAPIVTAEDNKELVAVNEDKKARLKVAKDALAEVQGNIRTLAPLVEEDYTRIKNSTQRASTLAQQIIDARLALSRIRQTHPQPRLTIPQADQKLIDQVEEMQTLSDEVEAAARRVKEAKAKLKAGTGDVEKLRLERAEVEKGVRERGGEGAEEDGRLMPLYDWYTASLTLHRSIHNLHESHVVSGNELRLDYSIPSSSTTEAPPLNITITLIFAPDTRKLAAANVEGLDDIDELIDSHVQLGDVHGLVAVVLSTARRRAGVV</sequence>
<evidence type="ECO:0000313" key="4">
    <source>
        <dbReference type="Proteomes" id="UP000308652"/>
    </source>
</evidence>
<evidence type="ECO:0000313" key="3">
    <source>
        <dbReference type="EMBL" id="TFK37978.1"/>
    </source>
</evidence>
<dbReference type="Pfam" id="PF20882">
    <property type="entry name" value="Sos7"/>
    <property type="match status" value="1"/>
</dbReference>
<evidence type="ECO:0000259" key="2">
    <source>
        <dbReference type="Pfam" id="PF20882"/>
    </source>
</evidence>
<organism evidence="3 4">
    <name type="scientific">Crucibulum laeve</name>
    <dbReference type="NCBI Taxonomy" id="68775"/>
    <lineage>
        <taxon>Eukaryota</taxon>
        <taxon>Fungi</taxon>
        <taxon>Dikarya</taxon>
        <taxon>Basidiomycota</taxon>
        <taxon>Agaricomycotina</taxon>
        <taxon>Agaricomycetes</taxon>
        <taxon>Agaricomycetidae</taxon>
        <taxon>Agaricales</taxon>
        <taxon>Agaricineae</taxon>
        <taxon>Nidulariaceae</taxon>
        <taxon>Crucibulum</taxon>
    </lineage>
</organism>
<keyword evidence="4" id="KW-1185">Reference proteome</keyword>
<dbReference type="InterPro" id="IPR048781">
    <property type="entry name" value="Sos7_CC"/>
</dbReference>
<gene>
    <name evidence="3" type="ORF">BDQ12DRAFT_698888</name>
</gene>
<dbReference type="InterPro" id="IPR037475">
    <property type="entry name" value="Sos7"/>
</dbReference>
<accession>A0A5C3M1G9</accession>
<dbReference type="PANTHER" id="PTHR37329">
    <property type="entry name" value="KINETOCHORE PROTEIN SOS7"/>
    <property type="match status" value="1"/>
</dbReference>
<dbReference type="GO" id="GO:0051315">
    <property type="term" value="P:attachment of mitotic spindle microtubules to kinetochore"/>
    <property type="evidence" value="ECO:0007669"/>
    <property type="project" value="TreeGrafter"/>
</dbReference>
<dbReference type="GO" id="GO:0000776">
    <property type="term" value="C:kinetochore"/>
    <property type="evidence" value="ECO:0007669"/>
    <property type="project" value="InterPro"/>
</dbReference>
<dbReference type="OrthoDB" id="18959at2759"/>
<dbReference type="GO" id="GO:0034501">
    <property type="term" value="P:protein localization to kinetochore"/>
    <property type="evidence" value="ECO:0007669"/>
    <property type="project" value="InterPro"/>
</dbReference>
<reference evidence="3 4" key="1">
    <citation type="journal article" date="2019" name="Nat. Ecol. Evol.">
        <title>Megaphylogeny resolves global patterns of mushroom evolution.</title>
        <authorList>
            <person name="Varga T."/>
            <person name="Krizsan K."/>
            <person name="Foldi C."/>
            <person name="Dima B."/>
            <person name="Sanchez-Garcia M."/>
            <person name="Sanchez-Ramirez S."/>
            <person name="Szollosi G.J."/>
            <person name="Szarkandi J.G."/>
            <person name="Papp V."/>
            <person name="Albert L."/>
            <person name="Andreopoulos W."/>
            <person name="Angelini C."/>
            <person name="Antonin V."/>
            <person name="Barry K.W."/>
            <person name="Bougher N.L."/>
            <person name="Buchanan P."/>
            <person name="Buyck B."/>
            <person name="Bense V."/>
            <person name="Catcheside P."/>
            <person name="Chovatia M."/>
            <person name="Cooper J."/>
            <person name="Damon W."/>
            <person name="Desjardin D."/>
            <person name="Finy P."/>
            <person name="Geml J."/>
            <person name="Haridas S."/>
            <person name="Hughes K."/>
            <person name="Justo A."/>
            <person name="Karasinski D."/>
            <person name="Kautmanova I."/>
            <person name="Kiss B."/>
            <person name="Kocsube S."/>
            <person name="Kotiranta H."/>
            <person name="LaButti K.M."/>
            <person name="Lechner B.E."/>
            <person name="Liimatainen K."/>
            <person name="Lipzen A."/>
            <person name="Lukacs Z."/>
            <person name="Mihaltcheva S."/>
            <person name="Morgado L.N."/>
            <person name="Niskanen T."/>
            <person name="Noordeloos M.E."/>
            <person name="Ohm R.A."/>
            <person name="Ortiz-Santana B."/>
            <person name="Ovrebo C."/>
            <person name="Racz N."/>
            <person name="Riley R."/>
            <person name="Savchenko A."/>
            <person name="Shiryaev A."/>
            <person name="Soop K."/>
            <person name="Spirin V."/>
            <person name="Szebenyi C."/>
            <person name="Tomsovsky M."/>
            <person name="Tulloss R.E."/>
            <person name="Uehling J."/>
            <person name="Grigoriev I.V."/>
            <person name="Vagvolgyi C."/>
            <person name="Papp T."/>
            <person name="Martin F.M."/>
            <person name="Miettinen O."/>
            <person name="Hibbett D.S."/>
            <person name="Nagy L.G."/>
        </authorList>
    </citation>
    <scope>NUCLEOTIDE SEQUENCE [LARGE SCALE GENOMIC DNA]</scope>
    <source>
        <strain evidence="3 4">CBS 166.37</strain>
    </source>
</reference>
<feature type="domain" description="Kinetochore protein Sos7 coiled-coil" evidence="2">
    <location>
        <begin position="78"/>
        <end position="153"/>
    </location>
</feature>
<dbReference type="EMBL" id="ML213605">
    <property type="protein sequence ID" value="TFK37978.1"/>
    <property type="molecule type" value="Genomic_DNA"/>
</dbReference>
<evidence type="ECO:0000256" key="1">
    <source>
        <dbReference type="SAM" id="Coils"/>
    </source>
</evidence>